<evidence type="ECO:0000313" key="4">
    <source>
        <dbReference type="Proteomes" id="UP000191144"/>
    </source>
</evidence>
<dbReference type="InterPro" id="IPR018479">
    <property type="entry name" value="Lrs4/Mde4"/>
</dbReference>
<dbReference type="AlphaFoldDB" id="A0A1G4KGI6"/>
<feature type="coiled-coil region" evidence="1">
    <location>
        <begin position="71"/>
        <end position="105"/>
    </location>
</feature>
<name>A0A1G4KGI6_9SACH</name>
<keyword evidence="4" id="KW-1185">Reference proteome</keyword>
<sequence length="249" mass="27940">MSTALQLLANYYEAVIESERIYYKYTKGGQPSVKTPGEINDADNRDSMLVKETISLQRQITQSINECNLLKQENERQKQIHKTQIALLESKLENARKSSAKSKELPVEKIKRSNKVHLLSPIGKTHPEGNAPEPRNLSKAMTGALKSSSVDQNGGLRHAINKNKATLFDEDTNEFAENSHDASFLSSIKEKDKLADIVLPKEDLTASSSDADDKSNGKANHLENQQITQKKRRLIKKRIQRVDTDSENS</sequence>
<proteinExistence type="predicted"/>
<evidence type="ECO:0000256" key="1">
    <source>
        <dbReference type="SAM" id="Coils"/>
    </source>
</evidence>
<reference evidence="4" key="1">
    <citation type="submission" date="2016-03" db="EMBL/GenBank/DDBJ databases">
        <authorList>
            <person name="Devillers Hugo."/>
        </authorList>
    </citation>
    <scope>NUCLEOTIDE SEQUENCE [LARGE SCALE GENOMIC DNA]</scope>
</reference>
<dbReference type="EMBL" id="LT598480">
    <property type="protein sequence ID" value="SCV03620.1"/>
    <property type="molecule type" value="Genomic_DNA"/>
</dbReference>
<evidence type="ECO:0000313" key="3">
    <source>
        <dbReference type="EMBL" id="SCV03620.1"/>
    </source>
</evidence>
<feature type="region of interest" description="Disordered" evidence="2">
    <location>
        <begin position="202"/>
        <end position="249"/>
    </location>
</feature>
<organism evidence="3 4">
    <name type="scientific">Lachancea meyersii CBS 8951</name>
    <dbReference type="NCBI Taxonomy" id="1266667"/>
    <lineage>
        <taxon>Eukaryota</taxon>
        <taxon>Fungi</taxon>
        <taxon>Dikarya</taxon>
        <taxon>Ascomycota</taxon>
        <taxon>Saccharomycotina</taxon>
        <taxon>Saccharomycetes</taxon>
        <taxon>Saccharomycetales</taxon>
        <taxon>Saccharomycetaceae</taxon>
        <taxon>Lachancea</taxon>
    </lineage>
</organism>
<accession>A0A1G4KGI6</accession>
<protein>
    <submittedName>
        <fullName evidence="3">LAME_0H11892g1_1</fullName>
    </submittedName>
</protein>
<dbReference type="OrthoDB" id="4058956at2759"/>
<evidence type="ECO:0000256" key="2">
    <source>
        <dbReference type="SAM" id="MobiDB-lite"/>
    </source>
</evidence>
<dbReference type="Proteomes" id="UP000191144">
    <property type="component" value="Chromosome H"/>
</dbReference>
<dbReference type="Pfam" id="PF10422">
    <property type="entry name" value="LRS4"/>
    <property type="match status" value="1"/>
</dbReference>
<feature type="compositionally biased region" description="Basic residues" evidence="2">
    <location>
        <begin position="229"/>
        <end position="239"/>
    </location>
</feature>
<feature type="compositionally biased region" description="Basic and acidic residues" evidence="2">
    <location>
        <begin position="240"/>
        <end position="249"/>
    </location>
</feature>
<gene>
    <name evidence="3" type="ORF">LAME_0H11892G</name>
</gene>
<keyword evidence="1" id="KW-0175">Coiled coil</keyword>